<dbReference type="GO" id="GO:0048046">
    <property type="term" value="C:apoplast"/>
    <property type="evidence" value="ECO:0007669"/>
    <property type="project" value="UniProtKB-SubCell"/>
</dbReference>
<comment type="function">
    <text evidence="4">Dirigent proteins impart stereoselectivity on the phenoxy radical-coupling reaction, yielding optically active lignans from two molecules of coniferyl alcohol in the biosynthesis of lignans, flavonolignans, and alkaloids and thus plays a central role in plant secondary metabolism.</text>
</comment>
<evidence type="ECO:0000256" key="3">
    <source>
        <dbReference type="ARBA" id="ARBA00022525"/>
    </source>
</evidence>
<evidence type="ECO:0000256" key="4">
    <source>
        <dbReference type="RuleBase" id="RU363099"/>
    </source>
</evidence>
<feature type="chain" id="PRO_5008192303" description="Dirigent protein" evidence="4">
    <location>
        <begin position="21"/>
        <end position="182"/>
    </location>
</feature>
<keyword evidence="4" id="KW-0732">Signal</keyword>
<gene>
    <name evidence="5" type="ORF">SELMODRAFT_115256</name>
</gene>
<dbReference type="FunCoup" id="D8SF37">
    <property type="interactions" value="538"/>
</dbReference>
<dbReference type="AlphaFoldDB" id="D8SF37"/>
<dbReference type="OrthoDB" id="1864232at2759"/>
<keyword evidence="4" id="KW-0052">Apoplast</keyword>
<organism evidence="6">
    <name type="scientific">Selaginella moellendorffii</name>
    <name type="common">Spikemoss</name>
    <dbReference type="NCBI Taxonomy" id="88036"/>
    <lineage>
        <taxon>Eukaryota</taxon>
        <taxon>Viridiplantae</taxon>
        <taxon>Streptophyta</taxon>
        <taxon>Embryophyta</taxon>
        <taxon>Tracheophyta</taxon>
        <taxon>Lycopodiopsida</taxon>
        <taxon>Selaginellales</taxon>
        <taxon>Selaginellaceae</taxon>
        <taxon>Selaginella</taxon>
    </lineage>
</organism>
<dbReference type="GO" id="GO:0009699">
    <property type="term" value="P:phenylpropanoid biosynthetic process"/>
    <property type="evidence" value="ECO:0007669"/>
    <property type="project" value="UniProtKB-ARBA"/>
</dbReference>
<evidence type="ECO:0000313" key="6">
    <source>
        <dbReference type="Proteomes" id="UP000001514"/>
    </source>
</evidence>
<comment type="subcellular location">
    <subcellularLocation>
        <location evidence="4">Secreted</location>
        <location evidence="4">Extracellular space</location>
        <location evidence="4">Apoplast</location>
    </subcellularLocation>
</comment>
<evidence type="ECO:0000256" key="1">
    <source>
        <dbReference type="ARBA" id="ARBA00010746"/>
    </source>
</evidence>
<proteinExistence type="inferred from homology"/>
<evidence type="ECO:0000313" key="5">
    <source>
        <dbReference type="EMBL" id="EFJ16972.1"/>
    </source>
</evidence>
<dbReference type="HOGENOM" id="CLU_120212_0_0_1"/>
<dbReference type="Proteomes" id="UP000001514">
    <property type="component" value="Unassembled WGS sequence"/>
</dbReference>
<dbReference type="Gene3D" id="2.40.480.10">
    <property type="entry name" value="Allene oxide cyclase-like"/>
    <property type="match status" value="1"/>
</dbReference>
<name>D8SF37_SELML</name>
<keyword evidence="3 4" id="KW-0964">Secreted</keyword>
<feature type="signal peptide" evidence="4">
    <location>
        <begin position="1"/>
        <end position="20"/>
    </location>
</feature>
<dbReference type="InParanoid" id="D8SF37"/>
<comment type="subunit">
    <text evidence="2 4">Homodimer.</text>
</comment>
<dbReference type="InterPro" id="IPR004265">
    <property type="entry name" value="Dirigent"/>
</dbReference>
<keyword evidence="6" id="KW-1185">Reference proteome</keyword>
<protein>
    <recommendedName>
        <fullName evidence="4">Dirigent protein</fullName>
    </recommendedName>
</protein>
<dbReference type="PANTHER" id="PTHR21495">
    <property type="entry name" value="NUCLEOPORIN-RELATED"/>
    <property type="match status" value="1"/>
</dbReference>
<dbReference type="Gramene" id="EFJ16972">
    <property type="protein sequence ID" value="EFJ16972"/>
    <property type="gene ID" value="SELMODRAFT_115256"/>
</dbReference>
<dbReference type="EMBL" id="GL377616">
    <property type="protein sequence ID" value="EFJ16972.1"/>
    <property type="molecule type" value="Genomic_DNA"/>
</dbReference>
<dbReference type="Pfam" id="PF03018">
    <property type="entry name" value="Dirigent"/>
    <property type="match status" value="1"/>
</dbReference>
<comment type="similarity">
    <text evidence="1 4">Belongs to the plant dirigent protein family.</text>
</comment>
<dbReference type="KEGG" id="smo:SELMODRAFT_115256"/>
<dbReference type="InterPro" id="IPR044859">
    <property type="entry name" value="Allene_oxi_cyc_Dirigent"/>
</dbReference>
<sequence length="182" mass="19972">MAQLIQILAVVFFYAASSWAASDPSNHFAKCTEVISFYQQDLFFPTPGLNATTAIALPGTNNATMFAQVAILDDKLTQAPSMDSKLVGRAKGMLVFDSLSNISLLTSLTVELEGRDGNINLLGQSRALEPQRELSIVGGSGEFRFVQGFATLRTYSLEPYGSKIFFQLYVIKLWECLIKSQV</sequence>
<evidence type="ECO:0000256" key="2">
    <source>
        <dbReference type="ARBA" id="ARBA00011738"/>
    </source>
</evidence>
<accession>D8SF37</accession>
<reference evidence="5 6" key="1">
    <citation type="journal article" date="2011" name="Science">
        <title>The Selaginella genome identifies genetic changes associated with the evolution of vascular plants.</title>
        <authorList>
            <person name="Banks J.A."/>
            <person name="Nishiyama T."/>
            <person name="Hasebe M."/>
            <person name="Bowman J.L."/>
            <person name="Gribskov M."/>
            <person name="dePamphilis C."/>
            <person name="Albert V.A."/>
            <person name="Aono N."/>
            <person name="Aoyama T."/>
            <person name="Ambrose B.A."/>
            <person name="Ashton N.W."/>
            <person name="Axtell M.J."/>
            <person name="Barker E."/>
            <person name="Barker M.S."/>
            <person name="Bennetzen J.L."/>
            <person name="Bonawitz N.D."/>
            <person name="Chapple C."/>
            <person name="Cheng C."/>
            <person name="Correa L.G."/>
            <person name="Dacre M."/>
            <person name="DeBarry J."/>
            <person name="Dreyer I."/>
            <person name="Elias M."/>
            <person name="Engstrom E.M."/>
            <person name="Estelle M."/>
            <person name="Feng L."/>
            <person name="Finet C."/>
            <person name="Floyd S.K."/>
            <person name="Frommer W.B."/>
            <person name="Fujita T."/>
            <person name="Gramzow L."/>
            <person name="Gutensohn M."/>
            <person name="Harholt J."/>
            <person name="Hattori M."/>
            <person name="Heyl A."/>
            <person name="Hirai T."/>
            <person name="Hiwatashi Y."/>
            <person name="Ishikawa M."/>
            <person name="Iwata M."/>
            <person name="Karol K.G."/>
            <person name="Koehler B."/>
            <person name="Kolukisaoglu U."/>
            <person name="Kubo M."/>
            <person name="Kurata T."/>
            <person name="Lalonde S."/>
            <person name="Li K."/>
            <person name="Li Y."/>
            <person name="Litt A."/>
            <person name="Lyons E."/>
            <person name="Manning G."/>
            <person name="Maruyama T."/>
            <person name="Michael T.P."/>
            <person name="Mikami K."/>
            <person name="Miyazaki S."/>
            <person name="Morinaga S."/>
            <person name="Murata T."/>
            <person name="Mueller-Roeber B."/>
            <person name="Nelson D.R."/>
            <person name="Obara M."/>
            <person name="Oguri Y."/>
            <person name="Olmstead R.G."/>
            <person name="Onodera N."/>
            <person name="Petersen B.L."/>
            <person name="Pils B."/>
            <person name="Prigge M."/>
            <person name="Rensing S.A."/>
            <person name="Riano-Pachon D.M."/>
            <person name="Roberts A.W."/>
            <person name="Sato Y."/>
            <person name="Scheller H.V."/>
            <person name="Schulz B."/>
            <person name="Schulz C."/>
            <person name="Shakirov E.V."/>
            <person name="Shibagaki N."/>
            <person name="Shinohara N."/>
            <person name="Shippen D.E."/>
            <person name="Soerensen I."/>
            <person name="Sotooka R."/>
            <person name="Sugimoto N."/>
            <person name="Sugita M."/>
            <person name="Sumikawa N."/>
            <person name="Tanurdzic M."/>
            <person name="Theissen G."/>
            <person name="Ulvskov P."/>
            <person name="Wakazuki S."/>
            <person name="Weng J.K."/>
            <person name="Willats W.W."/>
            <person name="Wipf D."/>
            <person name="Wolf P.G."/>
            <person name="Yang L."/>
            <person name="Zimmer A.D."/>
            <person name="Zhu Q."/>
            <person name="Mitros T."/>
            <person name="Hellsten U."/>
            <person name="Loque D."/>
            <person name="Otillar R."/>
            <person name="Salamov A."/>
            <person name="Schmutz J."/>
            <person name="Shapiro H."/>
            <person name="Lindquist E."/>
            <person name="Lucas S."/>
            <person name="Rokhsar D."/>
            <person name="Grigoriev I.V."/>
        </authorList>
    </citation>
    <scope>NUCLEOTIDE SEQUENCE [LARGE SCALE GENOMIC DNA]</scope>
</reference>